<dbReference type="AlphaFoldDB" id="A0A4Q7DK32"/>
<evidence type="ECO:0000313" key="1">
    <source>
        <dbReference type="EMBL" id="RZI46649.1"/>
    </source>
</evidence>
<evidence type="ECO:0000313" key="2">
    <source>
        <dbReference type="Proteomes" id="UP000293550"/>
    </source>
</evidence>
<keyword evidence="2" id="KW-1185">Reference proteome</keyword>
<dbReference type="Proteomes" id="UP000293550">
    <property type="component" value="Unassembled WGS sequence"/>
</dbReference>
<proteinExistence type="predicted"/>
<dbReference type="RefSeq" id="WP_130153745.1">
    <property type="nucleotide sequence ID" value="NZ_SCFB01000004.1"/>
</dbReference>
<comment type="caution">
    <text evidence="1">The sequence shown here is derived from an EMBL/GenBank/DDBJ whole genome shotgun (WGS) entry which is preliminary data.</text>
</comment>
<name>A0A4Q7DK32_9PROT</name>
<gene>
    <name evidence="1" type="ORF">EQU50_03425</name>
</gene>
<reference evidence="1 2" key="1">
    <citation type="submission" date="2018-10" db="EMBL/GenBank/DDBJ databases">
        <title>An updated phylogeny of the Alphaproteobacteria reveals that the parasitic Rickettsiales and Holosporales have independent origins.</title>
        <authorList>
            <person name="Munoz-Gomez S.A."/>
            <person name="Hess S."/>
            <person name="Burger G."/>
            <person name="Lang B.F."/>
            <person name="Susko E."/>
            <person name="Slamovits C.H."/>
            <person name="Roger A.J."/>
        </authorList>
    </citation>
    <scope>NUCLEOTIDE SEQUENCE [LARGE SCALE GENOMIC DNA]</scope>
    <source>
        <strain evidence="1">HOLO01</strain>
    </source>
</reference>
<accession>A0A4Q7DK32</accession>
<sequence length="69" mass="7989">MFPFLLTRWRLFIYLSYPILVGMSTRKTADLKVHRRYARLIARTAVLGVEDHSPMEFPIKAITASNLGH</sequence>
<organism evidence="1 2">
    <name type="scientific">Candidatus Finniella inopinata</name>
    <dbReference type="NCBI Taxonomy" id="1696036"/>
    <lineage>
        <taxon>Bacteria</taxon>
        <taxon>Pseudomonadati</taxon>
        <taxon>Pseudomonadota</taxon>
        <taxon>Alphaproteobacteria</taxon>
        <taxon>Holosporales</taxon>
        <taxon>Candidatus Paracaedibacteraceae</taxon>
        <taxon>Candidatus Finniella</taxon>
    </lineage>
</organism>
<protein>
    <submittedName>
        <fullName evidence="1">Uncharacterized protein</fullName>
    </submittedName>
</protein>
<dbReference type="EMBL" id="SCFB01000004">
    <property type="protein sequence ID" value="RZI46649.1"/>
    <property type="molecule type" value="Genomic_DNA"/>
</dbReference>